<evidence type="ECO:0000256" key="1">
    <source>
        <dbReference type="ARBA" id="ARBA00007274"/>
    </source>
</evidence>
<feature type="active site" description="Proton acceptor" evidence="2">
    <location>
        <position position="134"/>
    </location>
</feature>
<evidence type="ECO:0000313" key="6">
    <source>
        <dbReference type="Proteomes" id="UP000076008"/>
    </source>
</evidence>
<dbReference type="CDD" id="cd03360">
    <property type="entry name" value="LbH_AT_putative"/>
    <property type="match status" value="1"/>
</dbReference>
<dbReference type="InterPro" id="IPR050179">
    <property type="entry name" value="Trans_hexapeptide_repeat"/>
</dbReference>
<feature type="site" description="Increases basicity of active site His" evidence="2">
    <location>
        <position position="135"/>
    </location>
</feature>
<sequence length="186" mass="19352">MHNLMILGAGGHGRTLCEMARMLGYTDIVFLDDNASPIDDINKLIIGKISELHLHIEKSSHVVIGIGNNKVREQLYQQIISLGIHPITLIHPFAFVSPSAVIADGSVVLAGAVVGANTKLGTCTIVNSHSTVDHDSTLGDFAHLGVGVHLAGGTVIGKSAFLQAGTVGAYNAKVVDDSVCPAGTIL</sequence>
<dbReference type="Pfam" id="PF17836">
    <property type="entry name" value="PglD_N"/>
    <property type="match status" value="1"/>
</dbReference>
<reference evidence="5 6" key="1">
    <citation type="submission" date="2016-03" db="EMBL/GenBank/DDBJ databases">
        <authorList>
            <consortium name="Pathogen Informatics"/>
        </authorList>
    </citation>
    <scope>NUCLEOTIDE SEQUENCE [LARGE SCALE GENOMIC DNA]</scope>
    <source>
        <strain evidence="6">e1252</strain>
    </source>
</reference>
<proteinExistence type="inferred from homology"/>
<dbReference type="Gene3D" id="3.40.50.20">
    <property type="match status" value="1"/>
</dbReference>
<feature type="binding site" evidence="3">
    <location>
        <position position="143"/>
    </location>
    <ligand>
        <name>acetyl-CoA</name>
        <dbReference type="ChEBI" id="CHEBI:57288"/>
    </ligand>
</feature>
<gene>
    <name evidence="5" type="ORF">SAMEA2273318_02832</name>
</gene>
<dbReference type="Proteomes" id="UP000076008">
    <property type="component" value="Unassembled WGS sequence"/>
</dbReference>
<comment type="similarity">
    <text evidence="1">Belongs to the transferase hexapeptide repeat family.</text>
</comment>
<dbReference type="AlphaFoldDB" id="A0A144MGY0"/>
<dbReference type="InterPro" id="IPR020019">
    <property type="entry name" value="AcTrfase_PglD-like"/>
</dbReference>
<dbReference type="RefSeq" id="WP_063144513.1">
    <property type="nucleotide sequence ID" value="NZ_FJXR01000016.1"/>
</dbReference>
<organism evidence="5 6">
    <name type="scientific">Enterobacter cloacae</name>
    <dbReference type="NCBI Taxonomy" id="550"/>
    <lineage>
        <taxon>Bacteria</taxon>
        <taxon>Pseudomonadati</taxon>
        <taxon>Pseudomonadota</taxon>
        <taxon>Gammaproteobacteria</taxon>
        <taxon>Enterobacterales</taxon>
        <taxon>Enterobacteriaceae</taxon>
        <taxon>Enterobacter</taxon>
        <taxon>Enterobacter cloacae complex</taxon>
    </lineage>
</organism>
<evidence type="ECO:0000256" key="2">
    <source>
        <dbReference type="PIRSR" id="PIRSR620019-1"/>
    </source>
</evidence>
<dbReference type="InterPro" id="IPR011004">
    <property type="entry name" value="Trimer_LpxA-like_sf"/>
</dbReference>
<name>A0A144MGY0_ENTCL</name>
<feature type="domain" description="PglD N-terminal" evidence="4">
    <location>
        <begin position="3"/>
        <end position="79"/>
    </location>
</feature>
<accession>A0A144MGY0</accession>
<evidence type="ECO:0000313" key="5">
    <source>
        <dbReference type="EMBL" id="CZV62587.1"/>
    </source>
</evidence>
<dbReference type="SUPFAM" id="SSF51161">
    <property type="entry name" value="Trimeric LpxA-like enzymes"/>
    <property type="match status" value="1"/>
</dbReference>
<dbReference type="PANTHER" id="PTHR43300">
    <property type="entry name" value="ACETYLTRANSFERASE"/>
    <property type="match status" value="1"/>
</dbReference>
<dbReference type="Gene3D" id="2.160.10.10">
    <property type="entry name" value="Hexapeptide repeat proteins"/>
    <property type="match status" value="1"/>
</dbReference>
<dbReference type="InterPro" id="IPR041561">
    <property type="entry name" value="PglD_N"/>
</dbReference>
<evidence type="ECO:0000259" key="4">
    <source>
        <dbReference type="Pfam" id="PF17836"/>
    </source>
</evidence>
<dbReference type="PANTHER" id="PTHR43300:SF7">
    <property type="entry name" value="UDP-N-ACETYLBACILLOSAMINE N-ACETYLTRANSFERASE"/>
    <property type="match status" value="1"/>
</dbReference>
<dbReference type="EMBL" id="FJXR01000016">
    <property type="protein sequence ID" value="CZV62587.1"/>
    <property type="molecule type" value="Genomic_DNA"/>
</dbReference>
<protein>
    <submittedName>
        <fullName evidence="5">Acetyltransferase</fullName>
    </submittedName>
</protein>
<feature type="binding site" evidence="3">
    <location>
        <position position="67"/>
    </location>
    <ligand>
        <name>substrate</name>
    </ligand>
</feature>
<keyword evidence="5" id="KW-0808">Transferase</keyword>
<dbReference type="GO" id="GO:0016740">
    <property type="term" value="F:transferase activity"/>
    <property type="evidence" value="ECO:0007669"/>
    <property type="project" value="UniProtKB-KW"/>
</dbReference>
<evidence type="ECO:0000256" key="3">
    <source>
        <dbReference type="PIRSR" id="PIRSR620019-2"/>
    </source>
</evidence>
<feature type="binding site" evidence="3">
    <location>
        <begin position="32"/>
        <end position="33"/>
    </location>
    <ligand>
        <name>substrate</name>
    </ligand>
</feature>